<gene>
    <name evidence="2" type="ORF">NDU88_005186</name>
</gene>
<accession>A0AAV7PF77</accession>
<feature type="region of interest" description="Disordered" evidence="1">
    <location>
        <begin position="12"/>
        <end position="42"/>
    </location>
</feature>
<evidence type="ECO:0000313" key="3">
    <source>
        <dbReference type="Proteomes" id="UP001066276"/>
    </source>
</evidence>
<proteinExistence type="predicted"/>
<dbReference type="EMBL" id="JANPWB010000011">
    <property type="protein sequence ID" value="KAJ1126780.1"/>
    <property type="molecule type" value="Genomic_DNA"/>
</dbReference>
<dbReference type="Proteomes" id="UP001066276">
    <property type="component" value="Chromosome 7"/>
</dbReference>
<comment type="caution">
    <text evidence="2">The sequence shown here is derived from an EMBL/GenBank/DDBJ whole genome shotgun (WGS) entry which is preliminary data.</text>
</comment>
<evidence type="ECO:0000313" key="2">
    <source>
        <dbReference type="EMBL" id="KAJ1126780.1"/>
    </source>
</evidence>
<sequence>MSLVLVVSTAGAGSSWTPKSNLQRKLEEPSGMAKTTRGRTEEASLSLLHGGPAYVSLKPIPRSQMADFPKENCLISSLEPLFRKSKCVFIHKQNYYQLQLQLKPNIRKEAGGEVMHSREVIYQALKPAVLY</sequence>
<evidence type="ECO:0000256" key="1">
    <source>
        <dbReference type="SAM" id="MobiDB-lite"/>
    </source>
</evidence>
<organism evidence="2 3">
    <name type="scientific">Pleurodeles waltl</name>
    <name type="common">Iberian ribbed newt</name>
    <dbReference type="NCBI Taxonomy" id="8319"/>
    <lineage>
        <taxon>Eukaryota</taxon>
        <taxon>Metazoa</taxon>
        <taxon>Chordata</taxon>
        <taxon>Craniata</taxon>
        <taxon>Vertebrata</taxon>
        <taxon>Euteleostomi</taxon>
        <taxon>Amphibia</taxon>
        <taxon>Batrachia</taxon>
        <taxon>Caudata</taxon>
        <taxon>Salamandroidea</taxon>
        <taxon>Salamandridae</taxon>
        <taxon>Pleurodelinae</taxon>
        <taxon>Pleurodeles</taxon>
    </lineage>
</organism>
<reference evidence="2" key="1">
    <citation type="journal article" date="2022" name="bioRxiv">
        <title>Sequencing and chromosome-scale assembly of the giantPleurodeles waltlgenome.</title>
        <authorList>
            <person name="Brown T."/>
            <person name="Elewa A."/>
            <person name="Iarovenko S."/>
            <person name="Subramanian E."/>
            <person name="Araus A.J."/>
            <person name="Petzold A."/>
            <person name="Susuki M."/>
            <person name="Suzuki K.-i.T."/>
            <person name="Hayashi T."/>
            <person name="Toyoda A."/>
            <person name="Oliveira C."/>
            <person name="Osipova E."/>
            <person name="Leigh N.D."/>
            <person name="Simon A."/>
            <person name="Yun M.H."/>
        </authorList>
    </citation>
    <scope>NUCLEOTIDE SEQUENCE</scope>
    <source>
        <strain evidence="2">20211129_DDA</strain>
        <tissue evidence="2">Liver</tissue>
    </source>
</reference>
<protein>
    <submittedName>
        <fullName evidence="2">Uncharacterized protein</fullName>
    </submittedName>
</protein>
<name>A0AAV7PF77_PLEWA</name>
<dbReference type="AlphaFoldDB" id="A0AAV7PF77"/>
<keyword evidence="3" id="KW-1185">Reference proteome</keyword>
<feature type="compositionally biased region" description="Polar residues" evidence="1">
    <location>
        <begin position="12"/>
        <end position="23"/>
    </location>
</feature>